<feature type="compositionally biased region" description="Polar residues" evidence="16">
    <location>
        <begin position="322"/>
        <end position="335"/>
    </location>
</feature>
<feature type="repeat" description="Solcar" evidence="14">
    <location>
        <begin position="236"/>
        <end position="320"/>
    </location>
</feature>
<dbReference type="InterPro" id="IPR023395">
    <property type="entry name" value="MCP_dom_sf"/>
</dbReference>
<keyword evidence="3 15" id="KW-0813">Transport</keyword>
<gene>
    <name evidence="19" type="primary">LOC108666377</name>
</gene>
<evidence type="ECO:0000256" key="14">
    <source>
        <dbReference type="PROSITE-ProRule" id="PRU00282"/>
    </source>
</evidence>
<evidence type="ECO:0000256" key="17">
    <source>
        <dbReference type="SAM" id="Phobius"/>
    </source>
</evidence>
<evidence type="ECO:0000313" key="19">
    <source>
        <dbReference type="RefSeq" id="XP_018008727.1"/>
    </source>
</evidence>
<evidence type="ECO:0000256" key="3">
    <source>
        <dbReference type="ARBA" id="ARBA00022448"/>
    </source>
</evidence>
<evidence type="ECO:0000256" key="10">
    <source>
        <dbReference type="ARBA" id="ARBA00050907"/>
    </source>
</evidence>
<dbReference type="OMA" id="TTVWKHE"/>
<evidence type="ECO:0000256" key="5">
    <source>
        <dbReference type="ARBA" id="ARBA00022737"/>
    </source>
</evidence>
<dbReference type="GO" id="GO:0005743">
    <property type="term" value="C:mitochondrial inner membrane"/>
    <property type="evidence" value="ECO:0007669"/>
    <property type="project" value="UniProtKB-SubCell"/>
</dbReference>
<dbReference type="InterPro" id="IPR044712">
    <property type="entry name" value="SLC25A32-like"/>
</dbReference>
<dbReference type="AlphaFoldDB" id="A0A8B7N4D6"/>
<dbReference type="Gene3D" id="1.50.40.10">
    <property type="entry name" value="Mitochondrial carrier domain"/>
    <property type="match status" value="2"/>
</dbReference>
<feature type="repeat" description="Solcar" evidence="14">
    <location>
        <begin position="131"/>
        <end position="223"/>
    </location>
</feature>
<keyword evidence="18" id="KW-1185">Reference proteome</keyword>
<evidence type="ECO:0000256" key="12">
    <source>
        <dbReference type="ARBA" id="ARBA00070508"/>
    </source>
</evidence>
<dbReference type="Proteomes" id="UP000694843">
    <property type="component" value="Unplaced"/>
</dbReference>
<keyword evidence="4 14" id="KW-0812">Transmembrane</keyword>
<comment type="function">
    <text evidence="11">Facilitates flavin adenine dinucleotide (FAD) translocation across the mitochondrial inner membrane into the mitochondrial matrix where it acts as a redox cofactor to assist flavoenzyme activities in fundamental metabolic processes including fatty acid beta-oxidation, amino acid and choline metabolism as well as mitochondrial electron transportation. In particular, provides FAD to DLD dehydrogenase of the glycine cleavage system, part of mitochondrial one-carbon metabolic pathway involved in neural tube closure in early embryogenesis.</text>
</comment>
<dbReference type="InterPro" id="IPR002067">
    <property type="entry name" value="MCP"/>
</dbReference>
<dbReference type="PROSITE" id="PS50920">
    <property type="entry name" value="SOLCAR"/>
    <property type="match status" value="3"/>
</dbReference>
<proteinExistence type="inferred from homology"/>
<comment type="catalytic activity">
    <reaction evidence="10">
        <text>FAD(in) = FAD(out)</text>
        <dbReference type="Rhea" id="RHEA:76535"/>
        <dbReference type="ChEBI" id="CHEBI:57692"/>
    </reaction>
</comment>
<evidence type="ECO:0000313" key="18">
    <source>
        <dbReference type="Proteomes" id="UP000694843"/>
    </source>
</evidence>
<reference evidence="19" key="1">
    <citation type="submission" date="2025-08" db="UniProtKB">
        <authorList>
            <consortium name="RefSeq"/>
        </authorList>
    </citation>
    <scope>IDENTIFICATION</scope>
    <source>
        <tissue evidence="19">Whole organism</tissue>
    </source>
</reference>
<evidence type="ECO:0000256" key="13">
    <source>
        <dbReference type="ARBA" id="ARBA00079992"/>
    </source>
</evidence>
<dbReference type="RefSeq" id="XP_018008727.1">
    <property type="nucleotide sequence ID" value="XM_018153238.2"/>
</dbReference>
<evidence type="ECO:0000256" key="2">
    <source>
        <dbReference type="ARBA" id="ARBA00006375"/>
    </source>
</evidence>
<evidence type="ECO:0000256" key="8">
    <source>
        <dbReference type="ARBA" id="ARBA00023128"/>
    </source>
</evidence>
<dbReference type="KEGG" id="hazt:108666377"/>
<keyword evidence="8" id="KW-0496">Mitochondrion</keyword>
<accession>A0A8B7N4D6</accession>
<feature type="region of interest" description="Disordered" evidence="16">
    <location>
        <begin position="322"/>
        <end position="345"/>
    </location>
</feature>
<protein>
    <recommendedName>
        <fullName evidence="12">Solute carrier family 25 member 32</fullName>
    </recommendedName>
    <alternativeName>
        <fullName evidence="13">Mitochondrial FAD transporter</fullName>
    </alternativeName>
</protein>
<dbReference type="GO" id="GO:0015711">
    <property type="term" value="P:organic anion transport"/>
    <property type="evidence" value="ECO:0007669"/>
    <property type="project" value="UniProtKB-ARBA"/>
</dbReference>
<name>A0A8B7N4D6_HYAAZ</name>
<keyword evidence="6" id="KW-0999">Mitochondrion inner membrane</keyword>
<keyword evidence="9 14" id="KW-0472">Membrane</keyword>
<keyword evidence="5" id="KW-0677">Repeat</keyword>
<dbReference type="InterPro" id="IPR018108">
    <property type="entry name" value="MCP_transmembrane"/>
</dbReference>
<evidence type="ECO:0000256" key="16">
    <source>
        <dbReference type="SAM" id="MobiDB-lite"/>
    </source>
</evidence>
<dbReference type="GeneID" id="108666377"/>
<evidence type="ECO:0000256" key="7">
    <source>
        <dbReference type="ARBA" id="ARBA00022989"/>
    </source>
</evidence>
<evidence type="ECO:0000256" key="9">
    <source>
        <dbReference type="ARBA" id="ARBA00023136"/>
    </source>
</evidence>
<dbReference type="OrthoDB" id="428293at2759"/>
<dbReference type="PANTHER" id="PTHR45683">
    <property type="entry name" value="MITOCHONDRIAL NICOTINAMIDE ADENINE DINUCLEOTIDE TRANSPORTER 1-RELATED-RELATED"/>
    <property type="match status" value="1"/>
</dbReference>
<feature type="transmembrane region" description="Helical" evidence="17">
    <location>
        <begin position="101"/>
        <end position="118"/>
    </location>
</feature>
<evidence type="ECO:0000256" key="4">
    <source>
        <dbReference type="ARBA" id="ARBA00022692"/>
    </source>
</evidence>
<feature type="transmembrane region" description="Helical" evidence="17">
    <location>
        <begin position="138"/>
        <end position="157"/>
    </location>
</feature>
<organism evidence="18 19">
    <name type="scientific">Hyalella azteca</name>
    <name type="common">Amphipod</name>
    <dbReference type="NCBI Taxonomy" id="294128"/>
    <lineage>
        <taxon>Eukaryota</taxon>
        <taxon>Metazoa</taxon>
        <taxon>Ecdysozoa</taxon>
        <taxon>Arthropoda</taxon>
        <taxon>Crustacea</taxon>
        <taxon>Multicrustacea</taxon>
        <taxon>Malacostraca</taxon>
        <taxon>Eumalacostraca</taxon>
        <taxon>Peracarida</taxon>
        <taxon>Amphipoda</taxon>
        <taxon>Senticaudata</taxon>
        <taxon>Talitrida</taxon>
        <taxon>Talitroidea</taxon>
        <taxon>Hyalellidae</taxon>
        <taxon>Hyalella</taxon>
    </lineage>
</organism>
<dbReference type="SUPFAM" id="SSF103506">
    <property type="entry name" value="Mitochondrial carrier"/>
    <property type="match status" value="1"/>
</dbReference>
<evidence type="ECO:0000256" key="15">
    <source>
        <dbReference type="RuleBase" id="RU000488"/>
    </source>
</evidence>
<keyword evidence="7 17" id="KW-1133">Transmembrane helix</keyword>
<evidence type="ECO:0000256" key="1">
    <source>
        <dbReference type="ARBA" id="ARBA00004448"/>
    </source>
</evidence>
<dbReference type="FunFam" id="1.50.40.10:FF:000025">
    <property type="entry name" value="mitochondrial folate transporter/carrier"/>
    <property type="match status" value="1"/>
</dbReference>
<dbReference type="Pfam" id="PF00153">
    <property type="entry name" value="Mito_carr"/>
    <property type="match status" value="3"/>
</dbReference>
<dbReference type="PRINTS" id="PR00926">
    <property type="entry name" value="MITOCARRIER"/>
</dbReference>
<comment type="similarity">
    <text evidence="2 15">Belongs to the mitochondrial carrier (TC 2.A.29) family.</text>
</comment>
<comment type="subcellular location">
    <subcellularLocation>
        <location evidence="1">Mitochondrion inner membrane</location>
        <topology evidence="1">Multi-pass membrane protein</topology>
    </subcellularLocation>
</comment>
<dbReference type="GO" id="GO:0015215">
    <property type="term" value="F:nucleotide transmembrane transporter activity"/>
    <property type="evidence" value="ECO:0007669"/>
    <property type="project" value="UniProtKB-ARBA"/>
</dbReference>
<sequence>MQSSKANNGVPRGFLAGVRYEHLLAGVSGGVASTLILHPLDLLKVRFAVPDTGRISSAGLSAAAAAAAVQRPHYTGLGHATSAIWRTEGVRGFYKGVTPNLWGAGAAWGLYFLFYNMVKSEYQSRHGRVQLGPGMHMLAAAQAGVATLLLTNPIWVVKTRLCLQYDNVGSTSNSLRYNGMVDALSKTYRMEGIKGLYKGLVPGLFGVSHGALQFMAYEELKLTYNSHFNRPPSAKLDTSEYLACAALSKLFAAVTTYPYQVLRARMQDQHADYANLRACIRFTWRHHGAKGFYRGLAPNLLRVVPATAITFVVYEKTSQKLMGNSNPDDGAQTSVPAPDPPDPKV</sequence>
<evidence type="ECO:0000256" key="11">
    <source>
        <dbReference type="ARBA" id="ARBA00058619"/>
    </source>
</evidence>
<feature type="repeat" description="Solcar" evidence="14">
    <location>
        <begin position="20"/>
        <end position="121"/>
    </location>
</feature>
<evidence type="ECO:0000256" key="6">
    <source>
        <dbReference type="ARBA" id="ARBA00022792"/>
    </source>
</evidence>